<evidence type="ECO:0000256" key="8">
    <source>
        <dbReference type="ARBA" id="ARBA00023112"/>
    </source>
</evidence>
<dbReference type="RefSeq" id="WP_052036314.1">
    <property type="nucleotide sequence ID" value="NZ_JMIR01000017.1"/>
</dbReference>
<evidence type="ECO:0000256" key="2">
    <source>
        <dbReference type="ARBA" id="ARBA00022448"/>
    </source>
</evidence>
<dbReference type="Proteomes" id="UP000027931">
    <property type="component" value="Unassembled WGS sequence"/>
</dbReference>
<keyword evidence="8" id="KW-0921">Nickel transport</keyword>
<dbReference type="STRING" id="1157490.EL26_13175"/>
<dbReference type="GO" id="GO:0015099">
    <property type="term" value="F:nickel cation transmembrane transporter activity"/>
    <property type="evidence" value="ECO:0007669"/>
    <property type="project" value="InterPro"/>
</dbReference>
<sequence>MWRVIAFRFVGGIPLLAAASLVTFLLVHLVPVDPAEAYLQASKIPVTPSAVAAARMELGLDQPWAVQFANWLWRVLHADFGFSYLSRQPVWQEMMTHMPATLELTAAAICWVMMLALPIGIYTALKRGTLADQAGRLFAYIGASLPSYWIGYLLLYAFALRWNLLPVTGSGTFAHLLLPSFTLALGHIAIVSRLLRSTLLEELNKPYVLYARARGLHERTIFWRHVLRHALAPVVTAIGMSAGHLLAGAVLVENVFAWPGLGRYFVTAVFSRDYPVIQCYVLLLTAMFVGANLLVDVVQIMLNPRLHAVKGGSRR</sequence>
<protein>
    <recommendedName>
        <fullName evidence="12">Nickel import system permease protein NikB</fullName>
    </recommendedName>
</protein>
<dbReference type="GO" id="GO:0071916">
    <property type="term" value="F:dipeptide transmembrane transporter activity"/>
    <property type="evidence" value="ECO:0007669"/>
    <property type="project" value="TreeGrafter"/>
</dbReference>
<keyword evidence="7" id="KW-0406">Ion transport</keyword>
<evidence type="ECO:0000259" key="14">
    <source>
        <dbReference type="PROSITE" id="PS50928"/>
    </source>
</evidence>
<feature type="transmembrane region" description="Helical" evidence="13">
    <location>
        <begin position="7"/>
        <end position="30"/>
    </location>
</feature>
<dbReference type="PANTHER" id="PTHR43163">
    <property type="entry name" value="DIPEPTIDE TRANSPORT SYSTEM PERMEASE PROTEIN DPPB-RELATED"/>
    <property type="match status" value="1"/>
</dbReference>
<dbReference type="CDD" id="cd06261">
    <property type="entry name" value="TM_PBP2"/>
    <property type="match status" value="1"/>
</dbReference>
<dbReference type="PROSITE" id="PS50928">
    <property type="entry name" value="ABC_TM1"/>
    <property type="match status" value="1"/>
</dbReference>
<evidence type="ECO:0000256" key="3">
    <source>
        <dbReference type="ARBA" id="ARBA00022475"/>
    </source>
</evidence>
<comment type="subunit">
    <text evidence="11">The complex is composed of two ATP-binding proteins (NikD and NikE), two transmembrane proteins (NikB and NikC) and a solute-binding protein (NikA).</text>
</comment>
<dbReference type="eggNOG" id="COG0601">
    <property type="taxonomic scope" value="Bacteria"/>
</dbReference>
<evidence type="ECO:0000256" key="7">
    <source>
        <dbReference type="ARBA" id="ARBA00023065"/>
    </source>
</evidence>
<dbReference type="OrthoDB" id="2803660at2"/>
<keyword evidence="3" id="KW-1003">Cell membrane</keyword>
<dbReference type="EMBL" id="JMIR01000017">
    <property type="protein sequence ID" value="KEO82854.1"/>
    <property type="molecule type" value="Genomic_DNA"/>
</dbReference>
<keyword evidence="16" id="KW-1185">Reference proteome</keyword>
<keyword evidence="6 13" id="KW-1133">Transmembrane helix</keyword>
<evidence type="ECO:0000256" key="12">
    <source>
        <dbReference type="ARBA" id="ARBA00044774"/>
    </source>
</evidence>
<keyword evidence="4" id="KW-0533">Nickel</keyword>
<accession>A0A074LP22</accession>
<dbReference type="NCBIfam" id="NF045470">
    <property type="entry name" value="Opp2B"/>
    <property type="match status" value="1"/>
</dbReference>
<evidence type="ECO:0000256" key="1">
    <source>
        <dbReference type="ARBA" id="ARBA00004651"/>
    </source>
</evidence>
<evidence type="ECO:0000256" key="6">
    <source>
        <dbReference type="ARBA" id="ARBA00022989"/>
    </source>
</evidence>
<dbReference type="Pfam" id="PF19300">
    <property type="entry name" value="BPD_transp_1_N"/>
    <property type="match status" value="1"/>
</dbReference>
<evidence type="ECO:0000256" key="4">
    <source>
        <dbReference type="ARBA" id="ARBA00022596"/>
    </source>
</evidence>
<dbReference type="InterPro" id="IPR045621">
    <property type="entry name" value="BPD_transp_1_N"/>
</dbReference>
<reference evidence="15 16" key="1">
    <citation type="journal article" date="2013" name="Int. J. Syst. Evol. Microbiol.">
        <title>Tumebacillus flagellatus sp. nov., an alpha-amylase/pullulanase-producing bacterium isolated from cassava wastewater.</title>
        <authorList>
            <person name="Wang Q."/>
            <person name="Xie N."/>
            <person name="Qin Y."/>
            <person name="Shen N."/>
            <person name="Zhu J."/>
            <person name="Mi H."/>
            <person name="Huang R."/>
        </authorList>
    </citation>
    <scope>NUCLEOTIDE SEQUENCE [LARGE SCALE GENOMIC DNA]</scope>
    <source>
        <strain evidence="15 16">GST4</strain>
    </source>
</reference>
<evidence type="ECO:0000256" key="11">
    <source>
        <dbReference type="ARBA" id="ARBA00038669"/>
    </source>
</evidence>
<dbReference type="PANTHER" id="PTHR43163:SF6">
    <property type="entry name" value="DIPEPTIDE TRANSPORT SYSTEM PERMEASE PROTEIN DPPB-RELATED"/>
    <property type="match status" value="1"/>
</dbReference>
<dbReference type="SUPFAM" id="SSF161098">
    <property type="entry name" value="MetI-like"/>
    <property type="match status" value="1"/>
</dbReference>
<dbReference type="InterPro" id="IPR035906">
    <property type="entry name" value="MetI-like_sf"/>
</dbReference>
<feature type="domain" description="ABC transmembrane type-1" evidence="14">
    <location>
        <begin position="98"/>
        <end position="295"/>
    </location>
</feature>
<gene>
    <name evidence="15" type="ORF">EL26_13175</name>
</gene>
<proteinExistence type="inferred from homology"/>
<keyword evidence="2 13" id="KW-0813">Transport</keyword>
<dbReference type="Gene3D" id="1.10.3720.10">
    <property type="entry name" value="MetI-like"/>
    <property type="match status" value="1"/>
</dbReference>
<evidence type="ECO:0000256" key="5">
    <source>
        <dbReference type="ARBA" id="ARBA00022692"/>
    </source>
</evidence>
<organism evidence="15 16">
    <name type="scientific">Tumebacillus flagellatus</name>
    <dbReference type="NCBI Taxonomy" id="1157490"/>
    <lineage>
        <taxon>Bacteria</taxon>
        <taxon>Bacillati</taxon>
        <taxon>Bacillota</taxon>
        <taxon>Bacilli</taxon>
        <taxon>Bacillales</taxon>
        <taxon>Alicyclobacillaceae</taxon>
        <taxon>Tumebacillus</taxon>
    </lineage>
</organism>
<feature type="transmembrane region" description="Helical" evidence="13">
    <location>
        <begin position="104"/>
        <end position="125"/>
    </location>
</feature>
<dbReference type="AlphaFoldDB" id="A0A074LP22"/>
<dbReference type="Pfam" id="PF00528">
    <property type="entry name" value="BPD_transp_1"/>
    <property type="match status" value="1"/>
</dbReference>
<feature type="transmembrane region" description="Helical" evidence="13">
    <location>
        <begin position="137"/>
        <end position="160"/>
    </location>
</feature>
<evidence type="ECO:0000313" key="16">
    <source>
        <dbReference type="Proteomes" id="UP000027931"/>
    </source>
</evidence>
<comment type="caution">
    <text evidence="15">The sequence shown here is derived from an EMBL/GenBank/DDBJ whole genome shotgun (WGS) entry which is preliminary data.</text>
</comment>
<feature type="transmembrane region" description="Helical" evidence="13">
    <location>
        <begin position="274"/>
        <end position="295"/>
    </location>
</feature>
<keyword evidence="9 13" id="KW-0472">Membrane</keyword>
<dbReference type="InterPro" id="IPR050045">
    <property type="entry name" value="Opp2B"/>
</dbReference>
<dbReference type="GO" id="GO:0005886">
    <property type="term" value="C:plasma membrane"/>
    <property type="evidence" value="ECO:0007669"/>
    <property type="project" value="UniProtKB-SubCell"/>
</dbReference>
<dbReference type="InterPro" id="IPR000515">
    <property type="entry name" value="MetI-like"/>
</dbReference>
<name>A0A074LP22_9BACL</name>
<keyword evidence="5 13" id="KW-0812">Transmembrane</keyword>
<evidence type="ECO:0000256" key="9">
    <source>
        <dbReference type="ARBA" id="ARBA00023136"/>
    </source>
</evidence>
<comment type="subcellular location">
    <subcellularLocation>
        <location evidence="1 13">Cell membrane</location>
        <topology evidence="1 13">Multi-pass membrane protein</topology>
    </subcellularLocation>
</comment>
<evidence type="ECO:0000256" key="10">
    <source>
        <dbReference type="ARBA" id="ARBA00024202"/>
    </source>
</evidence>
<evidence type="ECO:0000313" key="15">
    <source>
        <dbReference type="EMBL" id="KEO82854.1"/>
    </source>
</evidence>
<feature type="transmembrane region" description="Helical" evidence="13">
    <location>
        <begin position="172"/>
        <end position="195"/>
    </location>
</feature>
<comment type="similarity">
    <text evidence="10">Belongs to the binding-protein-dependent transport system permease family. OppBC subfamily.</text>
</comment>
<evidence type="ECO:0000256" key="13">
    <source>
        <dbReference type="RuleBase" id="RU363032"/>
    </source>
</evidence>
<feature type="transmembrane region" description="Helical" evidence="13">
    <location>
        <begin position="230"/>
        <end position="252"/>
    </location>
</feature>